<sequence length="93" mass="10515">MANIAKCSVCGGLYEAGSEEQANEDFRACPDCRKELRHYVVRLFGEGWREANACIANGEDAMKLFFQACNDLEPNPFTRGWKARCYKEINDGN</sequence>
<organism evidence="1">
    <name type="scientific">viral metagenome</name>
    <dbReference type="NCBI Taxonomy" id="1070528"/>
    <lineage>
        <taxon>unclassified sequences</taxon>
        <taxon>metagenomes</taxon>
        <taxon>organismal metagenomes</taxon>
    </lineage>
</organism>
<protein>
    <submittedName>
        <fullName evidence="1">Uncharacterized protein</fullName>
    </submittedName>
</protein>
<name>A0A6M3LPS0_9ZZZZ</name>
<proteinExistence type="predicted"/>
<evidence type="ECO:0000313" key="1">
    <source>
        <dbReference type="EMBL" id="QJA96633.1"/>
    </source>
</evidence>
<dbReference type="AlphaFoldDB" id="A0A6M3LPS0"/>
<dbReference type="EMBL" id="MT143419">
    <property type="protein sequence ID" value="QJA96633.1"/>
    <property type="molecule type" value="Genomic_DNA"/>
</dbReference>
<reference evidence="1" key="1">
    <citation type="submission" date="2020-03" db="EMBL/GenBank/DDBJ databases">
        <title>The deep terrestrial virosphere.</title>
        <authorList>
            <person name="Holmfeldt K."/>
            <person name="Nilsson E."/>
            <person name="Simone D."/>
            <person name="Lopez-Fernandez M."/>
            <person name="Wu X."/>
            <person name="de Brujin I."/>
            <person name="Lundin D."/>
            <person name="Andersson A."/>
            <person name="Bertilsson S."/>
            <person name="Dopson M."/>
        </authorList>
    </citation>
    <scope>NUCLEOTIDE SEQUENCE</scope>
    <source>
        <strain evidence="1">MM415B07830</strain>
    </source>
</reference>
<accession>A0A6M3LPS0</accession>
<gene>
    <name evidence="1" type="ORF">MM415B07830_0004</name>
</gene>